<name>A0ABD3S9K9_9LAMI</name>
<keyword evidence="2" id="KW-1185">Reference proteome</keyword>
<accession>A0ABD3S9K9</accession>
<comment type="caution">
    <text evidence="1">The sequence shown here is derived from an EMBL/GenBank/DDBJ whole genome shotgun (WGS) entry which is preliminary data.</text>
</comment>
<reference evidence="1 2" key="1">
    <citation type="submission" date="2024-12" db="EMBL/GenBank/DDBJ databases">
        <title>The unique morphological basis and parallel evolutionary history of personate flowers in Penstemon.</title>
        <authorList>
            <person name="Depatie T.H."/>
            <person name="Wessinger C.A."/>
        </authorList>
    </citation>
    <scope>NUCLEOTIDE SEQUENCE [LARGE SCALE GENOMIC DNA]</scope>
    <source>
        <strain evidence="1">WTNN_2</strain>
        <tissue evidence="1">Leaf</tissue>
    </source>
</reference>
<organism evidence="1 2">
    <name type="scientific">Penstemon smallii</name>
    <dbReference type="NCBI Taxonomy" id="265156"/>
    <lineage>
        <taxon>Eukaryota</taxon>
        <taxon>Viridiplantae</taxon>
        <taxon>Streptophyta</taxon>
        <taxon>Embryophyta</taxon>
        <taxon>Tracheophyta</taxon>
        <taxon>Spermatophyta</taxon>
        <taxon>Magnoliopsida</taxon>
        <taxon>eudicotyledons</taxon>
        <taxon>Gunneridae</taxon>
        <taxon>Pentapetalae</taxon>
        <taxon>asterids</taxon>
        <taxon>lamiids</taxon>
        <taxon>Lamiales</taxon>
        <taxon>Plantaginaceae</taxon>
        <taxon>Cheloneae</taxon>
        <taxon>Penstemon</taxon>
    </lineage>
</organism>
<dbReference type="AlphaFoldDB" id="A0ABD3S9K9"/>
<evidence type="ECO:0000313" key="1">
    <source>
        <dbReference type="EMBL" id="KAL3821190.1"/>
    </source>
</evidence>
<protein>
    <submittedName>
        <fullName evidence="1">Uncharacterized protein</fullName>
    </submittedName>
</protein>
<proteinExistence type="predicted"/>
<evidence type="ECO:0000313" key="2">
    <source>
        <dbReference type="Proteomes" id="UP001634393"/>
    </source>
</evidence>
<sequence>MRCLIAILKAQKHHRLIMKHNTISISTIVYVQEIFQFMTVELLPAGLNEFQDFFRKHMHMRGVC</sequence>
<dbReference type="EMBL" id="JBJXBP010000007">
    <property type="protein sequence ID" value="KAL3821190.1"/>
    <property type="molecule type" value="Genomic_DNA"/>
</dbReference>
<gene>
    <name evidence="1" type="ORF">ACJIZ3_007095</name>
</gene>
<dbReference type="Proteomes" id="UP001634393">
    <property type="component" value="Unassembled WGS sequence"/>
</dbReference>